<dbReference type="InterPro" id="IPR058240">
    <property type="entry name" value="rSAM_sf"/>
</dbReference>
<dbReference type="Proteomes" id="UP000471640">
    <property type="component" value="Unassembled WGS sequence"/>
</dbReference>
<dbReference type="GO" id="GO:0051539">
    <property type="term" value="F:4 iron, 4 sulfur cluster binding"/>
    <property type="evidence" value="ECO:0007669"/>
    <property type="project" value="UniProtKB-KW"/>
</dbReference>
<keyword evidence="11 14" id="KW-0411">Iron-sulfur</keyword>
<dbReference type="SUPFAM" id="SSF102114">
    <property type="entry name" value="Radical SAM enzymes"/>
    <property type="match status" value="1"/>
</dbReference>
<feature type="binding site" evidence="14">
    <location>
        <position position="126"/>
    </location>
    <ligand>
        <name>[4Fe-4S] cluster</name>
        <dbReference type="ChEBI" id="CHEBI:49883"/>
        <note>4Fe-4S-S-AdoMet</note>
    </ligand>
</feature>
<dbReference type="SFLD" id="SFLDF00314">
    <property type="entry name" value="L-lysine_2_3-aminomutase_(yjeK"/>
    <property type="match status" value="1"/>
</dbReference>
<feature type="modified residue" description="N6-(pyridoxal phosphate)lysine" evidence="15">
    <location>
        <position position="331"/>
    </location>
</feature>
<evidence type="ECO:0000256" key="4">
    <source>
        <dbReference type="ARBA" id="ARBA00008703"/>
    </source>
</evidence>
<accession>A0A6P1E4B9</accession>
<evidence type="ECO:0000313" key="17">
    <source>
        <dbReference type="EMBL" id="NEX22864.1"/>
    </source>
</evidence>
<dbReference type="PROSITE" id="PS51918">
    <property type="entry name" value="RADICAL_SAM"/>
    <property type="match status" value="1"/>
</dbReference>
<dbReference type="SFLD" id="SFLDS00029">
    <property type="entry name" value="Radical_SAM"/>
    <property type="match status" value="1"/>
</dbReference>
<evidence type="ECO:0000256" key="3">
    <source>
        <dbReference type="ARBA" id="ARBA00001966"/>
    </source>
</evidence>
<reference evidence="17 18" key="2">
    <citation type="submission" date="2020-02" db="EMBL/GenBank/DDBJ databases">
        <title>Genome sequences of Thiorhodococcus mannitoliphagus and Thiorhodococcus minor, purple sulfur photosynthetic bacteria in the gammaproteobacterial family, Chromatiaceae.</title>
        <authorList>
            <person name="Aviles F.A."/>
            <person name="Meyer T.E."/>
            <person name="Kyndt J.A."/>
        </authorList>
    </citation>
    <scope>NUCLEOTIDE SEQUENCE [LARGE SCALE GENOMIC DNA]</scope>
    <source>
        <strain evidence="17 18">DSM 18266</strain>
    </source>
</reference>
<evidence type="ECO:0000256" key="1">
    <source>
        <dbReference type="ARBA" id="ARBA00001352"/>
    </source>
</evidence>
<evidence type="ECO:0000256" key="2">
    <source>
        <dbReference type="ARBA" id="ARBA00001933"/>
    </source>
</evidence>
<keyword evidence="9 15" id="KW-0663">Pyridoxal phosphate</keyword>
<organism evidence="17 18">
    <name type="scientific">Thiorhodococcus mannitoliphagus</name>
    <dbReference type="NCBI Taxonomy" id="329406"/>
    <lineage>
        <taxon>Bacteria</taxon>
        <taxon>Pseudomonadati</taxon>
        <taxon>Pseudomonadota</taxon>
        <taxon>Gammaproteobacteria</taxon>
        <taxon>Chromatiales</taxon>
        <taxon>Chromatiaceae</taxon>
        <taxon>Thiorhodococcus</taxon>
    </lineage>
</organism>
<evidence type="ECO:0000259" key="16">
    <source>
        <dbReference type="PROSITE" id="PS51918"/>
    </source>
</evidence>
<feature type="binding site" evidence="14">
    <location>
        <position position="119"/>
    </location>
    <ligand>
        <name>[4Fe-4S] cluster</name>
        <dbReference type="ChEBI" id="CHEBI:49883"/>
        <note>4Fe-4S-S-AdoMet</note>
    </ligand>
</feature>
<evidence type="ECO:0000256" key="11">
    <source>
        <dbReference type="ARBA" id="ARBA00023014"/>
    </source>
</evidence>
<feature type="binding site" evidence="14">
    <location>
        <position position="123"/>
    </location>
    <ligand>
        <name>[4Fe-4S] cluster</name>
        <dbReference type="ChEBI" id="CHEBI:49883"/>
        <note>4Fe-4S-S-AdoMet</note>
    </ligand>
</feature>
<dbReference type="InterPro" id="IPR022462">
    <property type="entry name" value="EpmB"/>
</dbReference>
<dbReference type="NCBIfam" id="TIGR00238">
    <property type="entry name" value="KamA family radical SAM protein"/>
    <property type="match status" value="1"/>
</dbReference>
<dbReference type="PIRSF" id="PIRSF004911">
    <property type="entry name" value="DUF160"/>
    <property type="match status" value="1"/>
</dbReference>
<reference evidence="18" key="1">
    <citation type="journal article" date="2020" name="Microbiol. Resour. Announc.">
        <title>Draft Genome Sequences of Thiorhodococcus mannitoliphagus and Thiorhodococcus minor, Purple Sulfur Photosynthetic Bacteria in the Gammaproteobacterial Family Chromatiaceae.</title>
        <authorList>
            <person name="Aviles F.A."/>
            <person name="Meyer T.E."/>
            <person name="Kyndt J.A."/>
        </authorList>
    </citation>
    <scope>NUCLEOTIDE SEQUENCE [LARGE SCALE GENOMIC DNA]</scope>
    <source>
        <strain evidence="18">DSM 18266</strain>
    </source>
</reference>
<keyword evidence="6 14" id="KW-0004">4Fe-4S</keyword>
<keyword evidence="10" id="KW-0408">Iron</keyword>
<evidence type="ECO:0000256" key="15">
    <source>
        <dbReference type="PIRSR" id="PIRSR603739-50"/>
    </source>
</evidence>
<comment type="caution">
    <text evidence="17">The sequence shown here is derived from an EMBL/GenBank/DDBJ whole genome shotgun (WGS) entry which is preliminary data.</text>
</comment>
<keyword evidence="18" id="KW-1185">Reference proteome</keyword>
<evidence type="ECO:0000256" key="5">
    <source>
        <dbReference type="ARBA" id="ARBA00022363"/>
    </source>
</evidence>
<evidence type="ECO:0000256" key="7">
    <source>
        <dbReference type="ARBA" id="ARBA00022691"/>
    </source>
</evidence>
<keyword evidence="7" id="KW-0949">S-adenosyl-L-methionine</keyword>
<dbReference type="SFLD" id="SFLDG01070">
    <property type="entry name" value="PLP-dependent"/>
    <property type="match status" value="1"/>
</dbReference>
<evidence type="ECO:0000313" key="18">
    <source>
        <dbReference type="Proteomes" id="UP000471640"/>
    </source>
</evidence>
<comment type="cofactor">
    <cofactor evidence="2 15">
        <name>pyridoxal 5'-phosphate</name>
        <dbReference type="ChEBI" id="CHEBI:597326"/>
    </cofactor>
</comment>
<evidence type="ECO:0000256" key="13">
    <source>
        <dbReference type="ARBA" id="ARBA00030756"/>
    </source>
</evidence>
<feature type="domain" description="Radical SAM core" evidence="16">
    <location>
        <begin position="105"/>
        <end position="320"/>
    </location>
</feature>
<evidence type="ECO:0000256" key="9">
    <source>
        <dbReference type="ARBA" id="ARBA00022898"/>
    </source>
</evidence>
<evidence type="ECO:0000256" key="10">
    <source>
        <dbReference type="ARBA" id="ARBA00023004"/>
    </source>
</evidence>
<dbReference type="EMBL" id="JAAIJR010000133">
    <property type="protein sequence ID" value="NEX22864.1"/>
    <property type="molecule type" value="Genomic_DNA"/>
</dbReference>
<dbReference type="CDD" id="cd01335">
    <property type="entry name" value="Radical_SAM"/>
    <property type="match status" value="1"/>
</dbReference>
<dbReference type="Pfam" id="PF04055">
    <property type="entry name" value="Radical_SAM"/>
    <property type="match status" value="1"/>
</dbReference>
<comment type="cofactor">
    <cofactor evidence="3">
        <name>[4Fe-4S] cluster</name>
        <dbReference type="ChEBI" id="CHEBI:49883"/>
    </cofactor>
</comment>
<dbReference type="PANTHER" id="PTHR30538">
    <property type="entry name" value="LYSINE 2,3-AMINOMUTASE-RELATED"/>
    <property type="match status" value="1"/>
</dbReference>
<dbReference type="RefSeq" id="WP_164655956.1">
    <property type="nucleotide sequence ID" value="NZ_JAAIJR010000133.1"/>
</dbReference>
<evidence type="ECO:0000256" key="12">
    <source>
        <dbReference type="ARBA" id="ARBA00023235"/>
    </source>
</evidence>
<evidence type="ECO:0000256" key="14">
    <source>
        <dbReference type="PIRSR" id="PIRSR004911-1"/>
    </source>
</evidence>
<comment type="similarity">
    <text evidence="4">Belongs to the radical SAM superfamily. KamA family.</text>
</comment>
<evidence type="ECO:0000256" key="6">
    <source>
        <dbReference type="ARBA" id="ARBA00022485"/>
    </source>
</evidence>
<name>A0A6P1E4B9_9GAMM</name>
<protein>
    <recommendedName>
        <fullName evidence="5">L-lysine 2,3-aminomutase</fullName>
    </recommendedName>
    <alternativeName>
        <fullName evidence="13">EF-P post-translational modification enzyme B</fullName>
    </alternativeName>
</protein>
<evidence type="ECO:0000256" key="8">
    <source>
        <dbReference type="ARBA" id="ARBA00022723"/>
    </source>
</evidence>
<gene>
    <name evidence="17" type="primary">epmB</name>
    <name evidence="17" type="ORF">G3480_21600</name>
</gene>
<dbReference type="GO" id="GO:0046872">
    <property type="term" value="F:metal ion binding"/>
    <property type="evidence" value="ECO:0007669"/>
    <property type="project" value="UniProtKB-KW"/>
</dbReference>
<dbReference type="Gene3D" id="3.20.20.70">
    <property type="entry name" value="Aldolase class I"/>
    <property type="match status" value="1"/>
</dbReference>
<proteinExistence type="inferred from homology"/>
<dbReference type="AlphaFoldDB" id="A0A6P1E4B9"/>
<dbReference type="InterPro" id="IPR003739">
    <property type="entry name" value="Lys_aminomutase/Glu_NH3_mut"/>
</dbReference>
<keyword evidence="12" id="KW-0413">Isomerase</keyword>
<dbReference type="GO" id="GO:0016853">
    <property type="term" value="F:isomerase activity"/>
    <property type="evidence" value="ECO:0007669"/>
    <property type="project" value="UniProtKB-KW"/>
</dbReference>
<dbReference type="PANTHER" id="PTHR30538:SF1">
    <property type="entry name" value="L-LYSINE 2,3-AMINOMUTASE"/>
    <property type="match status" value="1"/>
</dbReference>
<dbReference type="InterPro" id="IPR013785">
    <property type="entry name" value="Aldolase_TIM"/>
</dbReference>
<dbReference type="NCBIfam" id="TIGR03821">
    <property type="entry name" value="EFP_modif_epmB"/>
    <property type="match status" value="1"/>
</dbReference>
<sequence length="335" mass="36929">MVPRSSPACQSLDWKQALGQAHRDTDRLLRALGLRRQDIPDLDPDAAEFGILVPQNFAELMRPGDPNDPLLRQVLPLGAEHMPAPGFTLDPVGDAAAEKAPGLLQKYAGRALLMVTGACAVHCRYCFRRHFPYRDLGPTQPRLDSALASLAADRSIQEVILSGGDPLMLDDNQIAALINRLAQVPHLRRLRIHTRLPIVLPARVTEHLAHVLAESRLATVVVIHANHPRELGFAAEQALSRLAAQGARLLNQSVLLRRVNDDVVTLQALSERLLDCRVLPYYIHQLDPVQGAAHFQVSDKCATMLINQLRARTSGYLVPKLVREISGQQSKTQIA</sequence>
<dbReference type="InterPro" id="IPR007197">
    <property type="entry name" value="rSAM"/>
</dbReference>
<keyword evidence="8 14" id="KW-0479">Metal-binding</keyword>
<comment type="catalytic activity">
    <reaction evidence="1">
        <text>L-lysine = D-beta-lysine</text>
        <dbReference type="Rhea" id="RHEA:44148"/>
        <dbReference type="ChEBI" id="CHEBI:32551"/>
        <dbReference type="ChEBI" id="CHEBI:84138"/>
    </reaction>
</comment>